<evidence type="ECO:0000259" key="1">
    <source>
        <dbReference type="Pfam" id="PF09937"/>
    </source>
</evidence>
<dbReference type="AlphaFoldDB" id="A0A540WLM0"/>
<protein>
    <submittedName>
        <fullName evidence="2">DUF2169 domain-containing protein</fullName>
    </submittedName>
</protein>
<sequence>MGHPSTENRTPFIFEPLFLTDEVLRPLFVPVVKATFDLKPRGAPVLAEEQVPLMVAGERWDGAETSSPRLEPESAFTKVGTDVVLLGHAHAPKVGTRELLAELHVGPIHKQVRVVGDRTWFKSLGGIGITQPLAFERIPLRYERSFGGWDKSAQDAAKHTFEPRNPLGTGFRAKGSRFEEGLRLPNLESPTEVLKMWGQCPTPTGFGFIEPHWQPRASYAGTYDDAWRKSRSPLLPKDFDRRFLNGAPKDQLVTEYLRGGESVLLAHVAPGGVMGFKLPALAAPRVLAPRARGLDDADLELKLDTVVIDTDAMKLFLVWRGTFTLQREPTELRSIQVTCDGAEGLVPGQPVGPG</sequence>
<proteinExistence type="predicted"/>
<feature type="domain" description="DUF2169" evidence="1">
    <location>
        <begin position="28"/>
        <end position="320"/>
    </location>
</feature>
<dbReference type="EMBL" id="VIFM01000296">
    <property type="protein sequence ID" value="TQF09933.1"/>
    <property type="molecule type" value="Genomic_DNA"/>
</dbReference>
<evidence type="ECO:0000313" key="3">
    <source>
        <dbReference type="Proteomes" id="UP000315369"/>
    </source>
</evidence>
<organism evidence="2 3">
    <name type="scientific">Myxococcus llanfairpwllgwyngyllgogerychwyrndrobwllllantysiliogogogochensis</name>
    <dbReference type="NCBI Taxonomy" id="2590453"/>
    <lineage>
        <taxon>Bacteria</taxon>
        <taxon>Pseudomonadati</taxon>
        <taxon>Myxococcota</taxon>
        <taxon>Myxococcia</taxon>
        <taxon>Myxococcales</taxon>
        <taxon>Cystobacterineae</taxon>
        <taxon>Myxococcaceae</taxon>
        <taxon>Myxococcus</taxon>
    </lineage>
</organism>
<dbReference type="OrthoDB" id="233093at2"/>
<dbReference type="Pfam" id="PF09937">
    <property type="entry name" value="DUF2169"/>
    <property type="match status" value="1"/>
</dbReference>
<reference evidence="2 3" key="1">
    <citation type="submission" date="2019-06" db="EMBL/GenBank/DDBJ databases">
        <authorList>
            <person name="Livingstone P."/>
            <person name="Whitworth D."/>
        </authorList>
    </citation>
    <scope>NUCLEOTIDE SEQUENCE [LARGE SCALE GENOMIC DNA]</scope>
    <source>
        <strain evidence="2 3">AM401</strain>
    </source>
</reference>
<dbReference type="InterPro" id="IPR018683">
    <property type="entry name" value="DUF2169"/>
</dbReference>
<keyword evidence="3" id="KW-1185">Reference proteome</keyword>
<comment type="caution">
    <text evidence="2">The sequence shown here is derived from an EMBL/GenBank/DDBJ whole genome shotgun (WGS) entry which is preliminary data.</text>
</comment>
<accession>A0A540WLM0</accession>
<dbReference type="RefSeq" id="WP_141648262.1">
    <property type="nucleotide sequence ID" value="NZ_VIFM01000296.1"/>
</dbReference>
<evidence type="ECO:0000313" key="2">
    <source>
        <dbReference type="EMBL" id="TQF09933.1"/>
    </source>
</evidence>
<gene>
    <name evidence="2" type="ORF">FJV41_42070</name>
</gene>
<name>A0A540WLM0_9BACT</name>
<dbReference type="Proteomes" id="UP000315369">
    <property type="component" value="Unassembled WGS sequence"/>
</dbReference>